<dbReference type="AlphaFoldDB" id="A0AAE1W2S7"/>
<protein>
    <recommendedName>
        <fullName evidence="1">Reverse transcriptase domain-containing protein</fullName>
    </recommendedName>
</protein>
<dbReference type="InterPro" id="IPR000477">
    <property type="entry name" value="RT_dom"/>
</dbReference>
<dbReference type="EMBL" id="JACGWL010000016">
    <property type="protein sequence ID" value="KAK4385711.1"/>
    <property type="molecule type" value="Genomic_DNA"/>
</dbReference>
<keyword evidence="3" id="KW-1185">Reference proteome</keyword>
<gene>
    <name evidence="2" type="ORF">Sango_2695100</name>
</gene>
<reference evidence="2" key="1">
    <citation type="submission" date="2020-06" db="EMBL/GenBank/DDBJ databases">
        <authorList>
            <person name="Li T."/>
            <person name="Hu X."/>
            <person name="Zhang T."/>
            <person name="Song X."/>
            <person name="Zhang H."/>
            <person name="Dai N."/>
            <person name="Sheng W."/>
            <person name="Hou X."/>
            <person name="Wei L."/>
        </authorList>
    </citation>
    <scope>NUCLEOTIDE SEQUENCE</scope>
    <source>
        <strain evidence="2">K16</strain>
        <tissue evidence="2">Leaf</tissue>
    </source>
</reference>
<dbReference type="PROSITE" id="PS50878">
    <property type="entry name" value="RT_POL"/>
    <property type="match status" value="1"/>
</dbReference>
<evidence type="ECO:0000259" key="1">
    <source>
        <dbReference type="PROSITE" id="PS50878"/>
    </source>
</evidence>
<evidence type="ECO:0000313" key="3">
    <source>
        <dbReference type="Proteomes" id="UP001289374"/>
    </source>
</evidence>
<proteinExistence type="predicted"/>
<comment type="caution">
    <text evidence="2">The sequence shown here is derived from an EMBL/GenBank/DDBJ whole genome shotgun (WGS) entry which is preliminary data.</text>
</comment>
<dbReference type="Proteomes" id="UP001289374">
    <property type="component" value="Unassembled WGS sequence"/>
</dbReference>
<organism evidence="2 3">
    <name type="scientific">Sesamum angolense</name>
    <dbReference type="NCBI Taxonomy" id="2727404"/>
    <lineage>
        <taxon>Eukaryota</taxon>
        <taxon>Viridiplantae</taxon>
        <taxon>Streptophyta</taxon>
        <taxon>Embryophyta</taxon>
        <taxon>Tracheophyta</taxon>
        <taxon>Spermatophyta</taxon>
        <taxon>Magnoliopsida</taxon>
        <taxon>eudicotyledons</taxon>
        <taxon>Gunneridae</taxon>
        <taxon>Pentapetalae</taxon>
        <taxon>asterids</taxon>
        <taxon>lamiids</taxon>
        <taxon>Lamiales</taxon>
        <taxon>Pedaliaceae</taxon>
        <taxon>Sesamum</taxon>
    </lineage>
</organism>
<sequence length="201" mass="23402">MFKFQQKLHRLKAALKTWNFKVFGNIFQNICKAEQKAKDCEKRYDDNPTDENLISMNKATAELTFALSGEECYWKQKAACRWLTEGEKNTKYFHTLIKKKRKQSLLDFFHGTPPPKNFTTASIVLIPKTESPETWKDFRPISLCNVSGKILSKLMNHQELVHCLGANGSNNNILKLDMAKAYDRLDWNFLYRMLSRIGFPV</sequence>
<accession>A0AAE1W2S7</accession>
<name>A0AAE1W2S7_9LAMI</name>
<evidence type="ECO:0000313" key="2">
    <source>
        <dbReference type="EMBL" id="KAK4385711.1"/>
    </source>
</evidence>
<feature type="domain" description="Reverse transcriptase" evidence="1">
    <location>
        <begin position="107"/>
        <end position="201"/>
    </location>
</feature>
<reference evidence="2" key="2">
    <citation type="journal article" date="2024" name="Plant">
        <title>Genomic evolution and insights into agronomic trait innovations of Sesamum species.</title>
        <authorList>
            <person name="Miao H."/>
            <person name="Wang L."/>
            <person name="Qu L."/>
            <person name="Liu H."/>
            <person name="Sun Y."/>
            <person name="Le M."/>
            <person name="Wang Q."/>
            <person name="Wei S."/>
            <person name="Zheng Y."/>
            <person name="Lin W."/>
            <person name="Duan Y."/>
            <person name="Cao H."/>
            <person name="Xiong S."/>
            <person name="Wang X."/>
            <person name="Wei L."/>
            <person name="Li C."/>
            <person name="Ma Q."/>
            <person name="Ju M."/>
            <person name="Zhao R."/>
            <person name="Li G."/>
            <person name="Mu C."/>
            <person name="Tian Q."/>
            <person name="Mei H."/>
            <person name="Zhang T."/>
            <person name="Gao T."/>
            <person name="Zhang H."/>
        </authorList>
    </citation>
    <scope>NUCLEOTIDE SEQUENCE</scope>
    <source>
        <strain evidence="2">K16</strain>
    </source>
</reference>